<dbReference type="SUPFAM" id="SSF51182">
    <property type="entry name" value="RmlC-like cupins"/>
    <property type="match status" value="1"/>
</dbReference>
<feature type="non-terminal residue" evidence="2">
    <location>
        <position position="134"/>
    </location>
</feature>
<name>A0A382B6Q6_9ZZZZ</name>
<dbReference type="InterPro" id="IPR011051">
    <property type="entry name" value="RmlC_Cupin_sf"/>
</dbReference>
<sequence length="134" mass="15012">MKTLETMGKRLVRRSEMVPCKSAFIDAHTPGSHLKDNFSIIGPGVTENKEQFINIREPHGFNIGAAGQPPHIKNSLHSHFTAEVFMIHEGAFEIYWGLKAENRTTLSEGDVISIPTNCFRGFENIGDKYGFMFA</sequence>
<dbReference type="EMBL" id="UINC01028460">
    <property type="protein sequence ID" value="SVB09476.1"/>
    <property type="molecule type" value="Genomic_DNA"/>
</dbReference>
<evidence type="ECO:0000259" key="1">
    <source>
        <dbReference type="Pfam" id="PF07883"/>
    </source>
</evidence>
<protein>
    <recommendedName>
        <fullName evidence="1">Cupin type-2 domain-containing protein</fullName>
    </recommendedName>
</protein>
<evidence type="ECO:0000313" key="2">
    <source>
        <dbReference type="EMBL" id="SVB09476.1"/>
    </source>
</evidence>
<feature type="domain" description="Cupin type-2" evidence="1">
    <location>
        <begin position="73"/>
        <end position="128"/>
    </location>
</feature>
<reference evidence="2" key="1">
    <citation type="submission" date="2018-05" db="EMBL/GenBank/DDBJ databases">
        <authorList>
            <person name="Lanie J.A."/>
            <person name="Ng W.-L."/>
            <person name="Kazmierczak K.M."/>
            <person name="Andrzejewski T.M."/>
            <person name="Davidsen T.M."/>
            <person name="Wayne K.J."/>
            <person name="Tettelin H."/>
            <person name="Glass J.I."/>
            <person name="Rusch D."/>
            <person name="Podicherti R."/>
            <person name="Tsui H.-C.T."/>
            <person name="Winkler M.E."/>
        </authorList>
    </citation>
    <scope>NUCLEOTIDE SEQUENCE</scope>
</reference>
<dbReference type="AlphaFoldDB" id="A0A382B6Q6"/>
<dbReference type="Gene3D" id="2.60.120.10">
    <property type="entry name" value="Jelly Rolls"/>
    <property type="match status" value="1"/>
</dbReference>
<accession>A0A382B6Q6</accession>
<organism evidence="2">
    <name type="scientific">marine metagenome</name>
    <dbReference type="NCBI Taxonomy" id="408172"/>
    <lineage>
        <taxon>unclassified sequences</taxon>
        <taxon>metagenomes</taxon>
        <taxon>ecological metagenomes</taxon>
    </lineage>
</organism>
<dbReference type="Pfam" id="PF07883">
    <property type="entry name" value="Cupin_2"/>
    <property type="match status" value="1"/>
</dbReference>
<dbReference type="InterPro" id="IPR014710">
    <property type="entry name" value="RmlC-like_jellyroll"/>
</dbReference>
<dbReference type="InterPro" id="IPR013096">
    <property type="entry name" value="Cupin_2"/>
</dbReference>
<proteinExistence type="predicted"/>
<gene>
    <name evidence="2" type="ORF">METZ01_LOCUS162330</name>
</gene>